<gene>
    <name evidence="5" type="ORF">BWD41_09760</name>
    <name evidence="3" type="ORF">H6P72_17320</name>
    <name evidence="4" type="ORF">ID160_07185</name>
    <name evidence="2" type="ORF">KAM621c_14730</name>
</gene>
<evidence type="ECO:0000313" key="7">
    <source>
        <dbReference type="Proteomes" id="UP000586346"/>
    </source>
</evidence>
<reference evidence="5 6" key="1">
    <citation type="submission" date="2017-01" db="EMBL/GenBank/DDBJ databases">
        <title>First report of the plasmid-mediated mcr-1 gene in Citrobacter freudii.</title>
        <authorList>
            <person name="Liu J."/>
            <person name="Yang Y."/>
            <person name="Li Y."/>
            <person name="Liu D."/>
            <person name="Tuo H."/>
            <person name="Davis M."/>
            <person name="Zhang A."/>
        </authorList>
    </citation>
    <scope>NUCLEOTIDE SEQUENCE [LARGE SCALE GENOMIC DNA]</scope>
    <source>
        <strain evidence="5 6">SCC4</strain>
    </source>
</reference>
<dbReference type="PROSITE" id="PS51186">
    <property type="entry name" value="GNAT"/>
    <property type="match status" value="1"/>
</dbReference>
<dbReference type="InterPro" id="IPR000182">
    <property type="entry name" value="GNAT_dom"/>
</dbReference>
<dbReference type="SUPFAM" id="SSF55729">
    <property type="entry name" value="Acyl-CoA N-acyltransferases (Nat)"/>
    <property type="match status" value="1"/>
</dbReference>
<dbReference type="InterPro" id="IPR051531">
    <property type="entry name" value="N-acetyltransferase"/>
</dbReference>
<dbReference type="Proteomes" id="UP000586346">
    <property type="component" value="Unassembled WGS sequence"/>
</dbReference>
<dbReference type="EMBL" id="JACLAH010000005">
    <property type="protein sequence ID" value="MBC2648366.1"/>
    <property type="molecule type" value="Genomic_DNA"/>
</dbReference>
<evidence type="ECO:0000313" key="4">
    <source>
        <dbReference type="EMBL" id="MBD3122451.1"/>
    </source>
</evidence>
<organism evidence="4 8">
    <name type="scientific">Citrobacter braakii</name>
    <dbReference type="NCBI Taxonomy" id="57706"/>
    <lineage>
        <taxon>Bacteria</taxon>
        <taxon>Pseudomonadati</taxon>
        <taxon>Pseudomonadota</taxon>
        <taxon>Gammaproteobacteria</taxon>
        <taxon>Enterobacterales</taxon>
        <taxon>Enterobacteriaceae</taxon>
        <taxon>Citrobacter</taxon>
        <taxon>Citrobacter freundii complex</taxon>
    </lineage>
</organism>
<dbReference type="GO" id="GO:0016747">
    <property type="term" value="F:acyltransferase activity, transferring groups other than amino-acyl groups"/>
    <property type="evidence" value="ECO:0007669"/>
    <property type="project" value="InterPro"/>
</dbReference>
<dbReference type="RefSeq" id="WP_016157046.1">
    <property type="nucleotide sequence ID" value="NZ_AP026382.1"/>
</dbReference>
<evidence type="ECO:0000313" key="5">
    <source>
        <dbReference type="EMBL" id="OLY69564.1"/>
    </source>
</evidence>
<dbReference type="PANTHER" id="PTHR43792">
    <property type="entry name" value="GNAT FAMILY, PUTATIVE (AFU_ORTHOLOGUE AFUA_3G00765)-RELATED-RELATED"/>
    <property type="match status" value="1"/>
</dbReference>
<dbReference type="Gene3D" id="3.40.630.30">
    <property type="match status" value="1"/>
</dbReference>
<dbReference type="GeneID" id="66273610"/>
<reference evidence="2" key="4">
    <citation type="submission" date="2022-07" db="EMBL/GenBank/DDBJ databases">
        <title>Complete genome sequence of carbapenem-resistant Citrobacter spp. in Japan.</title>
        <authorList>
            <person name="Maehana S."/>
            <person name="Suzuki M."/>
            <person name="Kitasato H."/>
        </authorList>
    </citation>
    <scope>NUCLEOTIDE SEQUENCE</scope>
    <source>
        <strain evidence="2">KAM621</strain>
    </source>
</reference>
<proteinExistence type="predicted"/>
<reference evidence="4" key="3">
    <citation type="submission" date="2020-09" db="EMBL/GenBank/DDBJ databases">
        <title>Characterization of IncC plasmids in Enterobacterales of food-producing animals originating from China.</title>
        <authorList>
            <person name="Zhang Y."/>
            <person name="Lei C.-W."/>
        </authorList>
    </citation>
    <scope>NUCLEOTIDE SEQUENCE</scope>
    <source>
        <strain evidence="4">CC1</strain>
    </source>
</reference>
<dbReference type="Proteomes" id="UP000605024">
    <property type="component" value="Unassembled WGS sequence"/>
</dbReference>
<dbReference type="EMBL" id="JACXSK010000002">
    <property type="protein sequence ID" value="MBD3122451.1"/>
    <property type="molecule type" value="Genomic_DNA"/>
</dbReference>
<evidence type="ECO:0000313" key="2">
    <source>
        <dbReference type="EMBL" id="BDN96368.1"/>
    </source>
</evidence>
<reference evidence="3 7" key="2">
    <citation type="submission" date="2020-08" db="EMBL/GenBank/DDBJ databases">
        <title>Emergence and comparative genomics analysis of Citrobacter in Fennec fox imported from North Africa to China.</title>
        <authorList>
            <person name="Zheng B."/>
        </authorList>
    </citation>
    <scope>NUCLEOTIDE SEQUENCE [LARGE SCALE GENOMIC DNA]</scope>
    <source>
        <strain evidence="3 7">FF371</strain>
    </source>
</reference>
<evidence type="ECO:0000259" key="1">
    <source>
        <dbReference type="PROSITE" id="PS51186"/>
    </source>
</evidence>
<dbReference type="InterPro" id="IPR016181">
    <property type="entry name" value="Acyl_CoA_acyltransferase"/>
</dbReference>
<dbReference type="CDD" id="cd04301">
    <property type="entry name" value="NAT_SF"/>
    <property type="match status" value="1"/>
</dbReference>
<keyword evidence="7" id="KW-1185">Reference proteome</keyword>
<dbReference type="Pfam" id="PF13302">
    <property type="entry name" value="Acetyltransf_3"/>
    <property type="match status" value="1"/>
</dbReference>
<evidence type="ECO:0000313" key="8">
    <source>
        <dbReference type="Proteomes" id="UP000605024"/>
    </source>
</evidence>
<protein>
    <submittedName>
        <fullName evidence="4 5">N-acetyltransferase</fullName>
    </submittedName>
    <submittedName>
        <fullName evidence="2">N-acetyltransferase GCN5</fullName>
    </submittedName>
</protein>
<dbReference type="EMBL" id="MTCP01000003">
    <property type="protein sequence ID" value="OLY69564.1"/>
    <property type="molecule type" value="Genomic_DNA"/>
</dbReference>
<evidence type="ECO:0000313" key="6">
    <source>
        <dbReference type="Proteomes" id="UP000185597"/>
    </source>
</evidence>
<dbReference type="AlphaFoldDB" id="A0A1R0FYG5"/>
<feature type="domain" description="N-acetyltransferase" evidence="1">
    <location>
        <begin position="9"/>
        <end position="167"/>
    </location>
</feature>
<name>A0A1R0FYG5_CITBR</name>
<dbReference type="Proteomes" id="UP001058317">
    <property type="component" value="Chromosome"/>
</dbReference>
<dbReference type="Proteomes" id="UP000185597">
    <property type="component" value="Unassembled WGS sequence"/>
</dbReference>
<evidence type="ECO:0000313" key="3">
    <source>
        <dbReference type="EMBL" id="MBC2648366.1"/>
    </source>
</evidence>
<accession>A0A1R0FYG5</accession>
<dbReference type="OrthoDB" id="7852312at2"/>
<keyword evidence="4" id="KW-0808">Transferase</keyword>
<sequence>MAIISTPRLTLSLFQFSDWSFFQKLRECPEVMRYMGNIAPAKDTRLLFARRLAAQHTFVIREHNNPTPLGDIGLQISHLYPHEADLGYAIMPQAQGKGIASEAVRAVCQYAFEHAAVTAINAYALADNKGSIRILEKTGFVRTQVLEKAYEIDGIAYDDWVYRLECDALKSQARKA</sequence>
<dbReference type="EMBL" id="AP026382">
    <property type="protein sequence ID" value="BDN96368.1"/>
    <property type="molecule type" value="Genomic_DNA"/>
</dbReference>